<evidence type="ECO:0000313" key="7">
    <source>
        <dbReference type="EMBL" id="MVU78114.1"/>
    </source>
</evidence>
<dbReference type="GO" id="GO:0042742">
    <property type="term" value="P:defense response to bacterium"/>
    <property type="evidence" value="ECO:0007669"/>
    <property type="project" value="UniProtKB-KW"/>
</dbReference>
<feature type="region of interest" description="Disordered" evidence="6">
    <location>
        <begin position="1"/>
        <end position="77"/>
    </location>
</feature>
<dbReference type="Proteomes" id="UP000466794">
    <property type="component" value="Unassembled WGS sequence"/>
</dbReference>
<dbReference type="AlphaFoldDB" id="A0A7K1UUT2"/>
<comment type="similarity">
    <text evidence="1">Belongs to the neocarzinostatin family.</text>
</comment>
<name>A0A7K1UUT2_9NOCA</name>
<keyword evidence="3" id="KW-0044">Antibiotic</keyword>
<keyword evidence="8" id="KW-1185">Reference proteome</keyword>
<dbReference type="InterPro" id="IPR027273">
    <property type="entry name" value="Neocarzinostatin-like"/>
</dbReference>
<evidence type="ECO:0000256" key="6">
    <source>
        <dbReference type="SAM" id="MobiDB-lite"/>
    </source>
</evidence>
<proteinExistence type="inferred from homology"/>
<organism evidence="7 8">
    <name type="scientific">Nocardia terrae</name>
    <dbReference type="NCBI Taxonomy" id="2675851"/>
    <lineage>
        <taxon>Bacteria</taxon>
        <taxon>Bacillati</taxon>
        <taxon>Actinomycetota</taxon>
        <taxon>Actinomycetes</taxon>
        <taxon>Mycobacteriales</taxon>
        <taxon>Nocardiaceae</taxon>
        <taxon>Nocardia</taxon>
    </lineage>
</organism>
<feature type="compositionally biased region" description="Low complexity" evidence="6">
    <location>
        <begin position="33"/>
        <end position="42"/>
    </location>
</feature>
<dbReference type="Pfam" id="PF00960">
    <property type="entry name" value="Neocarzinostat"/>
    <property type="match status" value="1"/>
</dbReference>
<evidence type="ECO:0000256" key="2">
    <source>
        <dbReference type="ARBA" id="ARBA00022529"/>
    </source>
</evidence>
<evidence type="ECO:0000313" key="8">
    <source>
        <dbReference type="Proteomes" id="UP000466794"/>
    </source>
</evidence>
<feature type="compositionally biased region" description="Basic residues" evidence="6">
    <location>
        <begin position="67"/>
        <end position="77"/>
    </location>
</feature>
<evidence type="ECO:0000256" key="3">
    <source>
        <dbReference type="ARBA" id="ARBA00023022"/>
    </source>
</evidence>
<dbReference type="SUPFAM" id="SSF49319">
    <property type="entry name" value="Actinoxanthin-like"/>
    <property type="match status" value="1"/>
</dbReference>
<keyword evidence="5" id="KW-1015">Disulfide bond</keyword>
<feature type="compositionally biased region" description="Basic residues" evidence="6">
    <location>
        <begin position="1"/>
        <end position="14"/>
    </location>
</feature>
<gene>
    <name evidence="7" type="ORF">GPX89_12770</name>
</gene>
<keyword evidence="4" id="KW-0238">DNA-binding</keyword>
<evidence type="ECO:0008006" key="9">
    <source>
        <dbReference type="Google" id="ProtNLM"/>
    </source>
</evidence>
<dbReference type="InterPro" id="IPR002186">
    <property type="entry name" value="Neocarzinostatin_fam"/>
</dbReference>
<evidence type="ECO:0000256" key="4">
    <source>
        <dbReference type="ARBA" id="ARBA00023125"/>
    </source>
</evidence>
<evidence type="ECO:0000256" key="5">
    <source>
        <dbReference type="ARBA" id="ARBA00023157"/>
    </source>
</evidence>
<dbReference type="EMBL" id="WRPP01000002">
    <property type="protein sequence ID" value="MVU78114.1"/>
    <property type="molecule type" value="Genomic_DNA"/>
</dbReference>
<dbReference type="GO" id="GO:0003677">
    <property type="term" value="F:DNA binding"/>
    <property type="evidence" value="ECO:0007669"/>
    <property type="project" value="UniProtKB-KW"/>
</dbReference>
<comment type="caution">
    <text evidence="7">The sequence shown here is derived from an EMBL/GenBank/DDBJ whole genome shotgun (WGS) entry which is preliminary data.</text>
</comment>
<evidence type="ECO:0000256" key="1">
    <source>
        <dbReference type="ARBA" id="ARBA00010648"/>
    </source>
</evidence>
<reference evidence="7 8" key="1">
    <citation type="submission" date="2019-12" db="EMBL/GenBank/DDBJ databases">
        <title>Nocardia sp. nov. ET3-3 isolated from soil.</title>
        <authorList>
            <person name="Kanchanasin P."/>
            <person name="Tanasupawat S."/>
            <person name="Yuki M."/>
            <person name="Kudo T."/>
        </authorList>
    </citation>
    <scope>NUCLEOTIDE SEQUENCE [LARGE SCALE GENOMIC DNA]</scope>
    <source>
        <strain evidence="7 8">ET3-3</strain>
    </source>
</reference>
<keyword evidence="2" id="KW-0929">Antimicrobial</keyword>
<dbReference type="Gene3D" id="2.60.40.230">
    <property type="entry name" value="Neocarzinostatin-like"/>
    <property type="match status" value="1"/>
</dbReference>
<protein>
    <recommendedName>
        <fullName evidence="9">Neocarzinostatin family protein</fullName>
    </recommendedName>
</protein>
<sequence>MRGGRRTAARHRTGGGHPGQFGRGDHVVRRRAAPTGGHAAPAHLRDGGVHRYPGPLHGAVVGDRGTAGHRRRNRLRRSAQAARKVRNTMFRYGTRGGAVLTGLTALALFGGATSAQAASVDVSQTWGVSAGQTISVSVSGLAPNLASVAVGQCKAQISGPSDCNLGGSLLGTADAQGNWSGGGITLVSSIGDVDCTAAAGACTISVTSLTDPNNILASVPLSFG</sequence>
<accession>A0A7K1UUT2</accession>